<feature type="modified residue" description="4-aspartylphosphate" evidence="2">
    <location>
        <position position="68"/>
    </location>
</feature>
<dbReference type="SMART" id="SM00448">
    <property type="entry name" value="REC"/>
    <property type="match status" value="1"/>
</dbReference>
<proteinExistence type="predicted"/>
<keyword evidence="3" id="KW-0175">Coiled coil</keyword>
<dbReference type="Pfam" id="PF07228">
    <property type="entry name" value="SpoIIE"/>
    <property type="match status" value="1"/>
</dbReference>
<dbReference type="InterPro" id="IPR036457">
    <property type="entry name" value="PPM-type-like_dom_sf"/>
</dbReference>
<evidence type="ECO:0000313" key="6">
    <source>
        <dbReference type="Proteomes" id="UP000480350"/>
    </source>
</evidence>
<evidence type="ECO:0000256" key="3">
    <source>
        <dbReference type="SAM" id="Coils"/>
    </source>
</evidence>
<dbReference type="PANTHER" id="PTHR43156">
    <property type="entry name" value="STAGE II SPORULATION PROTEIN E-RELATED"/>
    <property type="match status" value="1"/>
</dbReference>
<keyword evidence="6" id="KW-1185">Reference proteome</keyword>
<accession>A0A7C9IS44</accession>
<dbReference type="PANTHER" id="PTHR43156:SF2">
    <property type="entry name" value="STAGE II SPORULATION PROTEIN E"/>
    <property type="match status" value="1"/>
</dbReference>
<dbReference type="EMBL" id="WUPT01000002">
    <property type="protein sequence ID" value="MXQ08266.1"/>
    <property type="molecule type" value="Genomic_DNA"/>
</dbReference>
<name>A0A7C9IS44_9RHOB</name>
<dbReference type="SUPFAM" id="SSF81606">
    <property type="entry name" value="PP2C-like"/>
    <property type="match status" value="1"/>
</dbReference>
<reference evidence="5 6" key="2">
    <citation type="submission" date="2020-03" db="EMBL/GenBank/DDBJ databases">
        <title>Kangsaoukella pontilimi gen. nov., sp. nov., a new member of the family Rhodobacteraceae isolated from a tidal mudflat.</title>
        <authorList>
            <person name="Kim I.S."/>
        </authorList>
    </citation>
    <scope>NUCLEOTIDE SEQUENCE [LARGE SCALE GENOMIC DNA]</scope>
    <source>
        <strain evidence="5 6">GH1-50</strain>
    </source>
</reference>
<dbReference type="GO" id="GO:0000160">
    <property type="term" value="P:phosphorelay signal transduction system"/>
    <property type="evidence" value="ECO:0007669"/>
    <property type="project" value="InterPro"/>
</dbReference>
<gene>
    <name evidence="5" type="ORF">GQ651_10465</name>
</gene>
<dbReference type="RefSeq" id="WP_160764204.1">
    <property type="nucleotide sequence ID" value="NZ_WUPT01000002.1"/>
</dbReference>
<dbReference type="Gene3D" id="3.40.50.2300">
    <property type="match status" value="1"/>
</dbReference>
<dbReference type="GO" id="GO:0016791">
    <property type="term" value="F:phosphatase activity"/>
    <property type="evidence" value="ECO:0007669"/>
    <property type="project" value="TreeGrafter"/>
</dbReference>
<dbReference type="InterPro" id="IPR001932">
    <property type="entry name" value="PPM-type_phosphatase-like_dom"/>
</dbReference>
<dbReference type="SUPFAM" id="SSF52172">
    <property type="entry name" value="CheY-like"/>
    <property type="match status" value="1"/>
</dbReference>
<dbReference type="SMART" id="SM00331">
    <property type="entry name" value="PP2C_SIG"/>
    <property type="match status" value="1"/>
</dbReference>
<sequence>MNASESAFPKLVAAEEARPILVVDDSRAQRRLLSRTLTKWGYETIEAGSGDEALSICASVDVDFVISDWLMPGLTGVEFCQRFRALKSERPAYFILLTAQTEREKLAEGLESGADDFLSKPFNVIELKARVRAGQRVLHAQRDLIAKNRLLRRTLDDLEEAQGAIERDLKEAHSFQQGLVPERFRALPGADLSILYQPSGHVGGDLVGMFPISENRYGVYALDVAGHGIASALMTARLAANLSAVSPDQNVALTVYASGQRAMLPPAEVCQVLNRLLLEESDTDKYLTMILAEIDLASGRIVMAQAGHPSPLLIRADGRAEYLATYGLPVGLIPGAEYDETVVQLSKGDRLILYSDGLTECPGPDGELLEEEGLRDMVLANRHLHGEAFVAALTDALGAFAGRTDFPDDLSAMVIERT</sequence>
<dbReference type="Proteomes" id="UP000480350">
    <property type="component" value="Unassembled WGS sequence"/>
</dbReference>
<evidence type="ECO:0000259" key="4">
    <source>
        <dbReference type="PROSITE" id="PS50110"/>
    </source>
</evidence>
<organism evidence="5 6">
    <name type="scientific">Kangsaoukella pontilimi</name>
    <dbReference type="NCBI Taxonomy" id="2691042"/>
    <lineage>
        <taxon>Bacteria</taxon>
        <taxon>Pseudomonadati</taxon>
        <taxon>Pseudomonadota</taxon>
        <taxon>Alphaproteobacteria</taxon>
        <taxon>Rhodobacterales</taxon>
        <taxon>Paracoccaceae</taxon>
        <taxon>Kangsaoukella</taxon>
    </lineage>
</organism>
<comment type="caution">
    <text evidence="5">The sequence shown here is derived from an EMBL/GenBank/DDBJ whole genome shotgun (WGS) entry which is preliminary data.</text>
</comment>
<dbReference type="InterPro" id="IPR011006">
    <property type="entry name" value="CheY-like_superfamily"/>
</dbReference>
<dbReference type="Gene3D" id="3.60.40.10">
    <property type="entry name" value="PPM-type phosphatase domain"/>
    <property type="match status" value="1"/>
</dbReference>
<keyword evidence="2" id="KW-0597">Phosphoprotein</keyword>
<feature type="coiled-coil region" evidence="3">
    <location>
        <begin position="141"/>
        <end position="171"/>
    </location>
</feature>
<evidence type="ECO:0000256" key="2">
    <source>
        <dbReference type="PROSITE-ProRule" id="PRU00169"/>
    </source>
</evidence>
<evidence type="ECO:0000256" key="1">
    <source>
        <dbReference type="ARBA" id="ARBA00022801"/>
    </source>
</evidence>
<evidence type="ECO:0000313" key="5">
    <source>
        <dbReference type="EMBL" id="MXQ08266.1"/>
    </source>
</evidence>
<protein>
    <submittedName>
        <fullName evidence="5">SpoIIE family protein phosphatase</fullName>
    </submittedName>
</protein>
<dbReference type="InterPro" id="IPR001789">
    <property type="entry name" value="Sig_transdc_resp-reg_receiver"/>
</dbReference>
<dbReference type="AlphaFoldDB" id="A0A7C9IS44"/>
<reference evidence="5 6" key="1">
    <citation type="submission" date="2019-12" db="EMBL/GenBank/DDBJ databases">
        <authorList>
            <person name="Lee S.D."/>
        </authorList>
    </citation>
    <scope>NUCLEOTIDE SEQUENCE [LARGE SCALE GENOMIC DNA]</scope>
    <source>
        <strain evidence="5 6">GH1-50</strain>
    </source>
</reference>
<keyword evidence="1" id="KW-0378">Hydrolase</keyword>
<feature type="domain" description="Response regulatory" evidence="4">
    <location>
        <begin position="19"/>
        <end position="135"/>
    </location>
</feature>
<dbReference type="InterPro" id="IPR052016">
    <property type="entry name" value="Bact_Sigma-Reg"/>
</dbReference>
<dbReference type="PROSITE" id="PS50110">
    <property type="entry name" value="RESPONSE_REGULATORY"/>
    <property type="match status" value="1"/>
</dbReference>
<dbReference type="Pfam" id="PF00072">
    <property type="entry name" value="Response_reg"/>
    <property type="match status" value="1"/>
</dbReference>